<gene>
    <name evidence="2" type="ORF">OU419_11045</name>
</gene>
<evidence type="ECO:0000313" key="2">
    <source>
        <dbReference type="EMBL" id="WAI51754.1"/>
    </source>
</evidence>
<dbReference type="Proteomes" id="UP001163624">
    <property type="component" value="Chromosome"/>
</dbReference>
<accession>A0ABY7A3F2</accession>
<feature type="transmembrane region" description="Helical" evidence="1">
    <location>
        <begin position="6"/>
        <end position="30"/>
    </location>
</feature>
<sequence length="92" mass="10494">MDFLTWIWGFVAVALAMSVVGVGLVMSFWVRCDVLQEQNDVLRRMLAVERADRASLSTDVMELQAALRAEKFHVAQLQRKVALLQMPLDREC</sequence>
<name>A0ABY7A3F2_9PSED</name>
<reference evidence="2" key="1">
    <citation type="submission" date="2022-11" db="EMBL/GenBank/DDBJ databases">
        <title>Pseudomonas triclosanedens sp. nov., a triclosan degrader isolated from activated sludge.</title>
        <authorList>
            <person name="Yin Y."/>
            <person name="Lu Z."/>
        </authorList>
    </citation>
    <scope>NUCLEOTIDE SEQUENCE</scope>
    <source>
        <strain evidence="2">ZM23</strain>
    </source>
</reference>
<proteinExistence type="predicted"/>
<evidence type="ECO:0000313" key="3">
    <source>
        <dbReference type="Proteomes" id="UP001163624"/>
    </source>
</evidence>
<organism evidence="2 3">
    <name type="scientific">Pseudomonas triclosanedens</name>
    <dbReference type="NCBI Taxonomy" id="2961893"/>
    <lineage>
        <taxon>Bacteria</taxon>
        <taxon>Pseudomonadati</taxon>
        <taxon>Pseudomonadota</taxon>
        <taxon>Gammaproteobacteria</taxon>
        <taxon>Pseudomonadales</taxon>
        <taxon>Pseudomonadaceae</taxon>
        <taxon>Pseudomonas</taxon>
    </lineage>
</organism>
<evidence type="ECO:0000256" key="1">
    <source>
        <dbReference type="SAM" id="Phobius"/>
    </source>
</evidence>
<dbReference type="EMBL" id="CP113432">
    <property type="protein sequence ID" value="WAI51754.1"/>
    <property type="molecule type" value="Genomic_DNA"/>
</dbReference>
<dbReference type="RefSeq" id="WP_254472197.1">
    <property type="nucleotide sequence ID" value="NZ_CP113432.1"/>
</dbReference>
<keyword evidence="3" id="KW-1185">Reference proteome</keyword>
<protein>
    <submittedName>
        <fullName evidence="2">Uncharacterized protein</fullName>
    </submittedName>
</protein>
<keyword evidence="1" id="KW-0812">Transmembrane</keyword>
<keyword evidence="1" id="KW-1133">Transmembrane helix</keyword>
<keyword evidence="1" id="KW-0472">Membrane</keyword>